<evidence type="ECO:0000313" key="2">
    <source>
        <dbReference type="EMBL" id="VAW68216.1"/>
    </source>
</evidence>
<proteinExistence type="predicted"/>
<feature type="domain" description="Antitoxin Xre/MbcA/ParS-like toxin-binding" evidence="1">
    <location>
        <begin position="86"/>
        <end position="121"/>
    </location>
</feature>
<sequence>MFHLSKERQVLLTQKIMTSLDEWGLSASDQVTVLGLPEDTRTRKLRAFHDDTPLPEGDTVEFRAVRLLGIIDALRTTYPKNEMMGGRWMKAPHRRFQKRTPIQVMLEEGDTGVNSVLAELDCSYAWELSGSQAK</sequence>
<gene>
    <name evidence="2" type="ORF">MNBD_GAMMA09-1799</name>
</gene>
<protein>
    <recommendedName>
        <fullName evidence="1">Antitoxin Xre/MbcA/ParS-like toxin-binding domain-containing protein</fullName>
    </recommendedName>
</protein>
<evidence type="ECO:0000259" key="1">
    <source>
        <dbReference type="Pfam" id="PF09722"/>
    </source>
</evidence>
<dbReference type="EMBL" id="UOFI01000116">
    <property type="protein sequence ID" value="VAW68216.1"/>
    <property type="molecule type" value="Genomic_DNA"/>
</dbReference>
<reference evidence="2" key="1">
    <citation type="submission" date="2018-06" db="EMBL/GenBank/DDBJ databases">
        <authorList>
            <person name="Zhirakovskaya E."/>
        </authorList>
    </citation>
    <scope>NUCLEOTIDE SEQUENCE</scope>
</reference>
<name>A0A3B0YIR6_9ZZZZ</name>
<dbReference type="Pfam" id="PF09722">
    <property type="entry name" value="Xre_MbcA_ParS_C"/>
    <property type="match status" value="1"/>
</dbReference>
<accession>A0A3B0YIR6</accession>
<dbReference type="AlphaFoldDB" id="A0A3B0YIR6"/>
<organism evidence="2">
    <name type="scientific">hydrothermal vent metagenome</name>
    <dbReference type="NCBI Taxonomy" id="652676"/>
    <lineage>
        <taxon>unclassified sequences</taxon>
        <taxon>metagenomes</taxon>
        <taxon>ecological metagenomes</taxon>
    </lineage>
</organism>
<dbReference type="InterPro" id="IPR024467">
    <property type="entry name" value="Xre/MbcA/ParS-like_toxin-bd"/>
</dbReference>